<feature type="domain" description="Fibronectin type-III" evidence="5">
    <location>
        <begin position="122"/>
        <end position="211"/>
    </location>
</feature>
<dbReference type="CDD" id="cd00063">
    <property type="entry name" value="FN3"/>
    <property type="match status" value="1"/>
</dbReference>
<dbReference type="InterPro" id="IPR003961">
    <property type="entry name" value="FN3_dom"/>
</dbReference>
<proteinExistence type="predicted"/>
<sequence>MKRLLAASTAALLLTTVLVSIPIAAEAAAKTGTASVKIGTPKNIPANVVLKKQHSAGAPRSAIKPGQGSSKTVSLSIAPGVYSVSVPTFVYRGVAYGGKASVSRVSIRAGKKASISAKITALPGSKSFTATDISTTTADLSWSAPKGSSVSLRRASGSAAPKTRSTGSRVAVTGHTAHVTGLQPGADYAYSLFTKLKGKWTGPLTLRSRTDAVGTSNNAAYVANPGTVFAKSSQISTVSMVGANLALSLKAGAPLLQSGSGVVVPANRALPAGYLGIVTGVASDGVTVQLRPAGLADVFQQYHLSTGDTTLGVDPTFPNGLSTSAVDAARVKQAESAASPGGAPVSTPTQNKRLDCSVDTGADVSFENALTFHRIVEMDIDKGKVKYNLGFSVTAKGALSVETTVSATCVADIFSGAQTIPASPVPLMVKWDISGSAAVSGAVKVSNIGATATGGFGAKGTLTTKGFKATPYTISHAAQLTPVVSAENLAEVTLELGGSVAFGVGTGSAAAGALVGLKGELYPLKATATLSRTPQNSTCTALKLGLEWKAALDAEAWFGPEGWWGSFEAESTKDLVGGEFPYMDTVHLPEGCDATGGNEPGTPPTDTPVTPPITDARTISSASTSPDLSCTLNTNEDLMGEYYSDTACGTFVAVNGTLYGPNDIPAAHLSFEPWTPMAQSNSGSGTAADPFRTVTRVTAGETGVQLVQTDSWVAGGSSVSTHVEVQNTTNTTQDVRLYHAIDCYTADDDTGTGGIDTASQTVGCVHVDDSDAVLSLRLTAITQGATIAEGLYRDVWSAIDLQGDLNNSADVGGDYDNGEAVAWALTVPANSSREFEAVTAFAGPM</sequence>
<evidence type="ECO:0000259" key="5">
    <source>
        <dbReference type="PROSITE" id="PS50853"/>
    </source>
</evidence>
<keyword evidence="2" id="KW-0119">Carbohydrate metabolism</keyword>
<dbReference type="InterPro" id="IPR036116">
    <property type="entry name" value="FN3_sf"/>
</dbReference>
<evidence type="ECO:0000256" key="2">
    <source>
        <dbReference type="ARBA" id="ARBA00023326"/>
    </source>
</evidence>
<reference evidence="6 7" key="1">
    <citation type="submission" date="2020-03" db="EMBL/GenBank/DDBJ databases">
        <title>Above-ground endophytic microbial communities from plants in different locations in the United States.</title>
        <authorList>
            <person name="Frank C."/>
        </authorList>
    </citation>
    <scope>NUCLEOTIDE SEQUENCE [LARGE SCALE GENOMIC DNA]</scope>
    <source>
        <strain evidence="6 7">WW7</strain>
    </source>
</reference>
<dbReference type="Gene3D" id="2.60.40.10">
    <property type="entry name" value="Immunoglobulins"/>
    <property type="match status" value="1"/>
</dbReference>
<feature type="region of interest" description="Disordered" evidence="3">
    <location>
        <begin position="333"/>
        <end position="353"/>
    </location>
</feature>
<evidence type="ECO:0000256" key="4">
    <source>
        <dbReference type="SAM" id="SignalP"/>
    </source>
</evidence>
<organism evidence="6 7">
    <name type="scientific">Curtobacterium salicis</name>
    <dbReference type="NCBI Taxonomy" id="1779862"/>
    <lineage>
        <taxon>Bacteria</taxon>
        <taxon>Bacillati</taxon>
        <taxon>Actinomycetota</taxon>
        <taxon>Actinomycetes</taxon>
        <taxon>Micrococcales</taxon>
        <taxon>Microbacteriaceae</taxon>
        <taxon>Curtobacterium</taxon>
    </lineage>
</organism>
<protein>
    <recommendedName>
        <fullName evidence="5">Fibronectin type-III domain-containing protein</fullName>
    </recommendedName>
</protein>
<accession>A0ABX0T7W5</accession>
<name>A0ABX0T7W5_9MICO</name>
<comment type="caution">
    <text evidence="6">The sequence shown here is derived from an EMBL/GenBank/DDBJ whole genome shotgun (WGS) entry which is preliminary data.</text>
</comment>
<evidence type="ECO:0000313" key="7">
    <source>
        <dbReference type="Proteomes" id="UP001318300"/>
    </source>
</evidence>
<keyword evidence="2" id="KW-0624">Polysaccharide degradation</keyword>
<feature type="region of interest" description="Disordered" evidence="3">
    <location>
        <begin position="141"/>
        <end position="168"/>
    </location>
</feature>
<dbReference type="SUPFAM" id="SSF49265">
    <property type="entry name" value="Fibronectin type III"/>
    <property type="match status" value="1"/>
</dbReference>
<evidence type="ECO:0000256" key="1">
    <source>
        <dbReference type="ARBA" id="ARBA00023295"/>
    </source>
</evidence>
<dbReference type="EMBL" id="JAAOYO010000003">
    <property type="protein sequence ID" value="NII41590.1"/>
    <property type="molecule type" value="Genomic_DNA"/>
</dbReference>
<dbReference type="RefSeq" id="WP_166780612.1">
    <property type="nucleotide sequence ID" value="NZ_JAAOYO010000003.1"/>
</dbReference>
<feature type="chain" id="PRO_5047072012" description="Fibronectin type-III domain-containing protein" evidence="4">
    <location>
        <begin position="28"/>
        <end position="845"/>
    </location>
</feature>
<dbReference type="PROSITE" id="PS50853">
    <property type="entry name" value="FN3"/>
    <property type="match status" value="1"/>
</dbReference>
<feature type="signal peptide" evidence="4">
    <location>
        <begin position="1"/>
        <end position="27"/>
    </location>
</feature>
<dbReference type="Proteomes" id="UP001318300">
    <property type="component" value="Unassembled WGS sequence"/>
</dbReference>
<dbReference type="SMART" id="SM00060">
    <property type="entry name" value="FN3"/>
    <property type="match status" value="1"/>
</dbReference>
<keyword evidence="7" id="KW-1185">Reference proteome</keyword>
<keyword evidence="1" id="KW-0326">Glycosidase</keyword>
<evidence type="ECO:0000313" key="6">
    <source>
        <dbReference type="EMBL" id="NII41590.1"/>
    </source>
</evidence>
<keyword evidence="4" id="KW-0732">Signal</keyword>
<feature type="compositionally biased region" description="Polar residues" evidence="3">
    <location>
        <begin position="141"/>
        <end position="151"/>
    </location>
</feature>
<keyword evidence="1" id="KW-0378">Hydrolase</keyword>
<dbReference type="InterPro" id="IPR013783">
    <property type="entry name" value="Ig-like_fold"/>
</dbReference>
<gene>
    <name evidence="6" type="ORF">E9228_002237</name>
</gene>
<evidence type="ECO:0000256" key="3">
    <source>
        <dbReference type="SAM" id="MobiDB-lite"/>
    </source>
</evidence>